<dbReference type="AlphaFoldDB" id="A0A183IZX5"/>
<keyword evidence="2" id="KW-1185">Reference proteome</keyword>
<dbReference type="WBParaSite" id="SBAD_0000950201-mRNA-1">
    <property type="protein sequence ID" value="SBAD_0000950201-mRNA-1"/>
    <property type="gene ID" value="SBAD_0000950201"/>
</dbReference>
<protein>
    <submittedName>
        <fullName evidence="1 3">Uncharacterized protein</fullName>
    </submittedName>
</protein>
<accession>A0A183IZX5</accession>
<proteinExistence type="predicted"/>
<sequence>MDRTRSLLLNRLSSLFSADIFVTIEVEEDGNLSSCLHALLCRRKDIFISQVYCKPTHTLYDSNAAVETSSATSYANDLEQRLLLASKGSILPSGFGSIPLATSAYFPPDFRLQLQQYPFLSPFVTNLTDCASGLFVFPQYGTGGNPLNSLGMAGSKSQLPRVPLNNSQTPTTKKKGRWCAMHVQIAWDIYNRIKCSEYGSGRAAQDSAAAAALLDHQQHAKNQAPFSFRKWYFLRSVGAGLCSAAILWLSEILDKDDIYIYKDEQLVNKNDKITDN</sequence>
<dbReference type="EMBL" id="UZAM01012409">
    <property type="protein sequence ID" value="VDP21709.1"/>
    <property type="molecule type" value="Genomic_DNA"/>
</dbReference>
<name>A0A183IZX5_9BILA</name>
<dbReference type="OrthoDB" id="6161346at2759"/>
<evidence type="ECO:0000313" key="3">
    <source>
        <dbReference type="WBParaSite" id="SBAD_0000950201-mRNA-1"/>
    </source>
</evidence>
<reference evidence="1 2" key="2">
    <citation type="submission" date="2018-11" db="EMBL/GenBank/DDBJ databases">
        <authorList>
            <consortium name="Pathogen Informatics"/>
        </authorList>
    </citation>
    <scope>NUCLEOTIDE SEQUENCE [LARGE SCALE GENOMIC DNA]</scope>
</reference>
<reference evidence="3" key="1">
    <citation type="submission" date="2016-06" db="UniProtKB">
        <authorList>
            <consortium name="WormBaseParasite"/>
        </authorList>
    </citation>
    <scope>IDENTIFICATION</scope>
</reference>
<gene>
    <name evidence="1" type="ORF">SBAD_LOCUS9173</name>
</gene>
<evidence type="ECO:0000313" key="1">
    <source>
        <dbReference type="EMBL" id="VDP21709.1"/>
    </source>
</evidence>
<dbReference type="Proteomes" id="UP000270296">
    <property type="component" value="Unassembled WGS sequence"/>
</dbReference>
<evidence type="ECO:0000313" key="2">
    <source>
        <dbReference type="Proteomes" id="UP000270296"/>
    </source>
</evidence>
<organism evidence="3">
    <name type="scientific">Soboliphyme baturini</name>
    <dbReference type="NCBI Taxonomy" id="241478"/>
    <lineage>
        <taxon>Eukaryota</taxon>
        <taxon>Metazoa</taxon>
        <taxon>Ecdysozoa</taxon>
        <taxon>Nematoda</taxon>
        <taxon>Enoplea</taxon>
        <taxon>Dorylaimia</taxon>
        <taxon>Dioctophymatida</taxon>
        <taxon>Dioctophymatoidea</taxon>
        <taxon>Soboliphymatidae</taxon>
        <taxon>Soboliphyme</taxon>
    </lineage>
</organism>